<reference evidence="3" key="1">
    <citation type="submission" date="2016-05" db="EMBL/GenBank/DDBJ databases">
        <title>Comparative genomics of biotechnologically important yeasts.</title>
        <authorList>
            <consortium name="DOE Joint Genome Institute"/>
            <person name="Riley R."/>
            <person name="Haridas S."/>
            <person name="Wolfe K.H."/>
            <person name="Lopes M.R."/>
            <person name="Hittinger C.T."/>
            <person name="Goker M."/>
            <person name="Salamov A."/>
            <person name="Wisecaver J."/>
            <person name="Long T.M."/>
            <person name="Aerts A.L."/>
            <person name="Barry K."/>
            <person name="Choi C."/>
            <person name="Clum A."/>
            <person name="Coughlan A.Y."/>
            <person name="Deshpande S."/>
            <person name="Douglass A.P."/>
            <person name="Hanson S.J."/>
            <person name="Klenk H.-P."/>
            <person name="Labutti K."/>
            <person name="Lapidus A."/>
            <person name="Lindquist E."/>
            <person name="Lipzen A."/>
            <person name="Meier-Kolthoff J.P."/>
            <person name="Ohm R.A."/>
            <person name="Otillar R.P."/>
            <person name="Pangilinan J."/>
            <person name="Peng Y."/>
            <person name="Rokas A."/>
            <person name="Rosa C.A."/>
            <person name="Scheuner C."/>
            <person name="Sibirny A.A."/>
            <person name="Slot J.C."/>
            <person name="Stielow J.B."/>
            <person name="Sun H."/>
            <person name="Kurtzman C.P."/>
            <person name="Blackwell M."/>
            <person name="Grigoriev I.V."/>
            <person name="Jeffries T.W."/>
        </authorList>
    </citation>
    <scope>NUCLEOTIDE SEQUENCE [LARGE SCALE GENOMIC DNA]</scope>
    <source>
        <strain evidence="3">NRRL Y-12698</strain>
    </source>
</reference>
<accession>A0A1E3QTC9</accession>
<evidence type="ECO:0000256" key="1">
    <source>
        <dbReference type="SAM" id="MobiDB-lite"/>
    </source>
</evidence>
<dbReference type="OrthoDB" id="4068467at2759"/>
<protein>
    <submittedName>
        <fullName evidence="2">Uncharacterized protein</fullName>
    </submittedName>
</protein>
<proteinExistence type="predicted"/>
<feature type="compositionally biased region" description="Acidic residues" evidence="1">
    <location>
        <begin position="148"/>
        <end position="158"/>
    </location>
</feature>
<feature type="region of interest" description="Disordered" evidence="1">
    <location>
        <begin position="344"/>
        <end position="402"/>
    </location>
</feature>
<gene>
    <name evidence="2" type="ORF">BABINDRAFT_160987</name>
</gene>
<organism evidence="2 3">
    <name type="scientific">Babjeviella inositovora NRRL Y-12698</name>
    <dbReference type="NCBI Taxonomy" id="984486"/>
    <lineage>
        <taxon>Eukaryota</taxon>
        <taxon>Fungi</taxon>
        <taxon>Dikarya</taxon>
        <taxon>Ascomycota</taxon>
        <taxon>Saccharomycotina</taxon>
        <taxon>Pichiomycetes</taxon>
        <taxon>Serinales incertae sedis</taxon>
        <taxon>Babjeviella</taxon>
    </lineage>
</organism>
<evidence type="ECO:0000313" key="3">
    <source>
        <dbReference type="Proteomes" id="UP000094336"/>
    </source>
</evidence>
<dbReference type="EMBL" id="KV454429">
    <property type="protein sequence ID" value="ODQ80774.1"/>
    <property type="molecule type" value="Genomic_DNA"/>
</dbReference>
<feature type="region of interest" description="Disordered" evidence="1">
    <location>
        <begin position="130"/>
        <end position="174"/>
    </location>
</feature>
<keyword evidence="3" id="KW-1185">Reference proteome</keyword>
<evidence type="ECO:0000313" key="2">
    <source>
        <dbReference type="EMBL" id="ODQ80774.1"/>
    </source>
</evidence>
<feature type="region of interest" description="Disordered" evidence="1">
    <location>
        <begin position="18"/>
        <end position="41"/>
    </location>
</feature>
<feature type="region of interest" description="Disordered" evidence="1">
    <location>
        <begin position="83"/>
        <end position="113"/>
    </location>
</feature>
<sequence length="752" mass="82482">MSLSDPCRNSRRVSFNNIQPSACSSGSVANPTEFPQHTPPSANVNYVYNNGNNAAKKDLDYGFASAPMKSHDLEHMYSFSFGKEKKDPTKSPMAEFSMGQPQQRRERYKLPPAPSRGILKAYVDEPPMLVCRLSPGESPSLDHALDQETSDEESDDEPTCSPSFSPQTRKKSIAEMTPEEIMALDSVYDTRRKVDIEGMKFDHEDNSYFMLSAAAGPAVSEQKQKEAIAAKLEGLHFGDTGYPTRPVVDYGAITLTQEVSLGEKSVAASEGLGEIAASETSSLPGLGLTAVATSPLFVPVRKILCVLDERKLHLRRPIDWYFHNMCQSGDHFIVVESADSIWGESDRHNSADSTNFLQPPETKPRRRSSAGNELDDYISRTSGRRPSATPMPPVVPEARRASTTARQVRLLETHAAALLQNLVGYPSKNISSGSIRITVEIADISLKDTIRRTTEIYEPHLLLIGDKSKNLNHRFISTVGNGDRGSGTKSKPKRIVGLARYVMLNCQSCPVIVVGRDASWEDDSPQRFRISGMVVEDDENAIVLDDELIRSDQSEEIPESGLVWSDPTSDYFTRMVTNPSDISYKQSMAYLAPKELEPKAYTPTTSIQFASDVKQHDATPPDLARYTSRASVHAPQDKMQRVKSLLAGDDDTPLSKQVSASSSFLRAERSKTNTSSGNLLPIYSGVSLGLGKGEATLQLPNYGASLVAAKSQPDPLRRKSTNSLHLSKTASVDGEKSGGLFKMFGFGKKTKK</sequence>
<feature type="non-terminal residue" evidence="2">
    <location>
        <position position="1"/>
    </location>
</feature>
<dbReference type="RefSeq" id="XP_018986102.1">
    <property type="nucleotide sequence ID" value="XM_019128577.1"/>
</dbReference>
<dbReference type="GeneID" id="30146430"/>
<name>A0A1E3QTC9_9ASCO</name>
<dbReference type="Proteomes" id="UP000094336">
    <property type="component" value="Unassembled WGS sequence"/>
</dbReference>
<dbReference type="AlphaFoldDB" id="A0A1E3QTC9"/>